<comment type="caution">
    <text evidence="2">The sequence shown here is derived from an EMBL/GenBank/DDBJ whole genome shotgun (WGS) entry which is preliminary data.</text>
</comment>
<gene>
    <name evidence="2" type="ORF">E8M12_07525</name>
</gene>
<dbReference type="PANTHER" id="PTHR31881:SF6">
    <property type="entry name" value="OS09G0494600 PROTEIN"/>
    <property type="match status" value="1"/>
</dbReference>
<feature type="transmembrane region" description="Helical" evidence="1">
    <location>
        <begin position="181"/>
        <end position="209"/>
    </location>
</feature>
<evidence type="ECO:0000313" key="2">
    <source>
        <dbReference type="EMBL" id="TKB45762.1"/>
    </source>
</evidence>
<dbReference type="Pfam" id="PF04654">
    <property type="entry name" value="DUF599"/>
    <property type="match status" value="1"/>
</dbReference>
<evidence type="ECO:0000256" key="1">
    <source>
        <dbReference type="SAM" id="Phobius"/>
    </source>
</evidence>
<feature type="transmembrane region" description="Helical" evidence="1">
    <location>
        <begin position="6"/>
        <end position="25"/>
    </location>
</feature>
<feature type="transmembrane region" description="Helical" evidence="1">
    <location>
        <begin position="108"/>
        <end position="126"/>
    </location>
</feature>
<dbReference type="EMBL" id="SWDB01000014">
    <property type="protein sequence ID" value="TKB45762.1"/>
    <property type="molecule type" value="Genomic_DNA"/>
</dbReference>
<feature type="transmembrane region" description="Helical" evidence="1">
    <location>
        <begin position="68"/>
        <end position="88"/>
    </location>
</feature>
<keyword evidence="1" id="KW-1133">Transmembrane helix</keyword>
<dbReference type="PANTHER" id="PTHR31881">
    <property type="match status" value="1"/>
</dbReference>
<dbReference type="AlphaFoldDB" id="A0A4U1B6I1"/>
<reference evidence="2 3" key="1">
    <citation type="submission" date="2019-04" db="EMBL/GenBank/DDBJ databases">
        <title>Thalassotalea guangxiensis sp. nov., isolated from sediment of the coastal wetland.</title>
        <authorList>
            <person name="Zheng S."/>
            <person name="Zhang D."/>
        </authorList>
    </citation>
    <scope>NUCLEOTIDE SEQUENCE [LARGE SCALE GENOMIC DNA]</scope>
    <source>
        <strain evidence="2 3">ZS-4</strain>
    </source>
</reference>
<sequence length="242" mass="27746">MTALDFIALFIFIGSWVGYTQFARIKAKTTPCLSRCLHQHRILWMRHIFDHDIRVSDAAMIANLDRHVAFFASSTMLVLAGVLTLFTQVDNVSAMLSAIPYATDKSPILIQIKLSLLVLIFVLAFFQFTWSMRQYGFVNIMMGAAPFAEKTQNKNLIDYAKQMAVVQDQAGHAYNYGLRSYYFALAALCWFYHPVLFIISSLMVVYVLYYREFKSRALRAIKAGINNLEEDFSDLFPEVDIK</sequence>
<protein>
    <submittedName>
        <fullName evidence="2">DUF599 domain-containing protein</fullName>
    </submittedName>
</protein>
<accession>A0A4U1B6I1</accession>
<dbReference type="Proteomes" id="UP000307999">
    <property type="component" value="Unassembled WGS sequence"/>
</dbReference>
<evidence type="ECO:0000313" key="3">
    <source>
        <dbReference type="Proteomes" id="UP000307999"/>
    </source>
</evidence>
<keyword evidence="1" id="KW-0472">Membrane</keyword>
<organism evidence="2 3">
    <name type="scientific">Thalassotalea mangrovi</name>
    <dbReference type="NCBI Taxonomy" id="2572245"/>
    <lineage>
        <taxon>Bacteria</taxon>
        <taxon>Pseudomonadati</taxon>
        <taxon>Pseudomonadota</taxon>
        <taxon>Gammaproteobacteria</taxon>
        <taxon>Alteromonadales</taxon>
        <taxon>Colwelliaceae</taxon>
        <taxon>Thalassotalea</taxon>
    </lineage>
</organism>
<name>A0A4U1B6I1_9GAMM</name>
<dbReference type="InterPro" id="IPR006747">
    <property type="entry name" value="DUF599"/>
</dbReference>
<dbReference type="OrthoDB" id="8524743at2"/>
<keyword evidence="1" id="KW-0812">Transmembrane</keyword>
<keyword evidence="3" id="KW-1185">Reference proteome</keyword>
<proteinExistence type="predicted"/>
<dbReference type="RefSeq" id="WP_136735468.1">
    <property type="nucleotide sequence ID" value="NZ_SWDB01000014.1"/>
</dbReference>